<accession>A0A0R1MJ45</accession>
<dbReference type="PATRIC" id="fig|1423759.3.peg.1126"/>
<name>A0A0R1MJ45_9LACO</name>
<gene>
    <name evidence="1" type="ORF">FC92_GL001067</name>
</gene>
<dbReference type="AlphaFoldDB" id="A0A0R1MJ45"/>
<dbReference type="Proteomes" id="UP000051448">
    <property type="component" value="Unassembled WGS sequence"/>
</dbReference>
<evidence type="ECO:0000313" key="1">
    <source>
        <dbReference type="EMBL" id="KRL07996.1"/>
    </source>
</evidence>
<comment type="caution">
    <text evidence="1">The sequence shown here is derived from an EMBL/GenBank/DDBJ whole genome shotgun (WGS) entry which is preliminary data.</text>
</comment>
<dbReference type="STRING" id="1423759.FC92_GL001067"/>
<evidence type="ECO:0000313" key="2">
    <source>
        <dbReference type="Proteomes" id="UP000051448"/>
    </source>
</evidence>
<dbReference type="RefSeq" id="WP_057868780.1">
    <property type="nucleotide sequence ID" value="NZ_AZDX01000003.1"/>
</dbReference>
<keyword evidence="2" id="KW-1185">Reference proteome</keyword>
<dbReference type="EMBL" id="AZDX01000003">
    <property type="protein sequence ID" value="KRL07996.1"/>
    <property type="molecule type" value="Genomic_DNA"/>
</dbReference>
<dbReference type="GeneID" id="98309537"/>
<organism evidence="1 2">
    <name type="scientific">Liquorilactobacillus hordei DSM 19519</name>
    <dbReference type="NCBI Taxonomy" id="1423759"/>
    <lineage>
        <taxon>Bacteria</taxon>
        <taxon>Bacillati</taxon>
        <taxon>Bacillota</taxon>
        <taxon>Bacilli</taxon>
        <taxon>Lactobacillales</taxon>
        <taxon>Lactobacillaceae</taxon>
        <taxon>Liquorilactobacillus</taxon>
    </lineage>
</organism>
<protein>
    <submittedName>
        <fullName evidence="1">Uncharacterized protein</fullName>
    </submittedName>
</protein>
<proteinExistence type="predicted"/>
<reference evidence="1 2" key="1">
    <citation type="journal article" date="2015" name="Genome Announc.">
        <title>Expanding the biotechnology potential of lactobacilli through comparative genomics of 213 strains and associated genera.</title>
        <authorList>
            <person name="Sun Z."/>
            <person name="Harris H.M."/>
            <person name="McCann A."/>
            <person name="Guo C."/>
            <person name="Argimon S."/>
            <person name="Zhang W."/>
            <person name="Yang X."/>
            <person name="Jeffery I.B."/>
            <person name="Cooney J.C."/>
            <person name="Kagawa T.F."/>
            <person name="Liu W."/>
            <person name="Song Y."/>
            <person name="Salvetti E."/>
            <person name="Wrobel A."/>
            <person name="Rasinkangas P."/>
            <person name="Parkhill J."/>
            <person name="Rea M.C."/>
            <person name="O'Sullivan O."/>
            <person name="Ritari J."/>
            <person name="Douillard F.P."/>
            <person name="Paul Ross R."/>
            <person name="Yang R."/>
            <person name="Briner A.E."/>
            <person name="Felis G.E."/>
            <person name="de Vos W.M."/>
            <person name="Barrangou R."/>
            <person name="Klaenhammer T.R."/>
            <person name="Caufield P.W."/>
            <person name="Cui Y."/>
            <person name="Zhang H."/>
            <person name="O'Toole P.W."/>
        </authorList>
    </citation>
    <scope>NUCLEOTIDE SEQUENCE [LARGE SCALE GENOMIC DNA]</scope>
    <source>
        <strain evidence="1 2">DSM 19519</strain>
    </source>
</reference>
<sequence>MKKTIKRKAALSQSNYVFIVIEKYNNGTFDECTDILGIFSNLFEARLMCRRENLRIDSIDENGYYEERMEISNYGVSITKLPLNRVLYSGGNDLRDSIIGLQVAISFDNDQDEFGEWEEDW</sequence>